<accession>A0A9D1IDB6</accession>
<reference evidence="4" key="1">
    <citation type="submission" date="2020-10" db="EMBL/GenBank/DDBJ databases">
        <authorList>
            <person name="Gilroy R."/>
        </authorList>
    </citation>
    <scope>NUCLEOTIDE SEQUENCE</scope>
    <source>
        <strain evidence="4">ChiGjej1B1-19959</strain>
    </source>
</reference>
<evidence type="ECO:0000313" key="5">
    <source>
        <dbReference type="Proteomes" id="UP000824071"/>
    </source>
</evidence>
<keyword evidence="1" id="KW-0472">Membrane</keyword>
<dbReference type="PROSITE" id="PS51257">
    <property type="entry name" value="PROKAR_LIPOPROTEIN"/>
    <property type="match status" value="1"/>
</dbReference>
<evidence type="ECO:0000313" key="4">
    <source>
        <dbReference type="EMBL" id="HIU35138.1"/>
    </source>
</evidence>
<dbReference type="GO" id="GO:0008889">
    <property type="term" value="F:glycerophosphodiester phosphodiesterase activity"/>
    <property type="evidence" value="ECO:0007669"/>
    <property type="project" value="TreeGrafter"/>
</dbReference>
<evidence type="ECO:0000256" key="2">
    <source>
        <dbReference type="SAM" id="SignalP"/>
    </source>
</evidence>
<dbReference type="PANTHER" id="PTHR46320">
    <property type="entry name" value="GLYCEROPHOSPHODIESTER PHOSPHODIESTERASE 1"/>
    <property type="match status" value="1"/>
</dbReference>
<dbReference type="InterPro" id="IPR017946">
    <property type="entry name" value="PLC-like_Pdiesterase_TIM-brl"/>
</dbReference>
<protein>
    <recommendedName>
        <fullName evidence="3">GP-PDE domain-containing protein</fullName>
    </recommendedName>
</protein>
<dbReference type="PANTHER" id="PTHR46320:SF1">
    <property type="entry name" value="GLYCEROPHOSPHODIESTER PHOSPHODIESTERASE 1"/>
    <property type="match status" value="1"/>
</dbReference>
<dbReference type="SUPFAM" id="SSF51695">
    <property type="entry name" value="PLC-like phosphodiesterases"/>
    <property type="match status" value="1"/>
</dbReference>
<sequence length="438" mass="47179">MRFLKTMLAQALALMLLLSCALPAFAAPAAAQTDAAKQISDTASALRDPAGRPLVVSKYGDKANYPENSAAAITAAAEAGADLVQVYVRKTADNYFVLSADENLSRMCVDALGNVIDRNVSEMGYHELSACHLRNGTGNLHEPITEYTVPTLEEAVEAANAAGVLLVLEGAWAFREEIYEQLNAAGTLGSVVFLADGDRGEVVDWLESKSQMPLVFSAYTGNVVFSARSTVSRTLSAGAVGTMLASANAYSVVFGDSVMSRFAEKGRGVIDMTDPALCGDREDNYIGYNDVTARGYSVLVTDRITELCEYFARLSTERTRLNEALDKAQQIDVTLCSTQSANALKDAISDARDALSAPASENSLMQARYALELAVSGLTNRTQESDGKTVTAGRVAAAVLVVLALVALEVVIVRVRKKKQEKRRRERRRAHEQKDEQD</sequence>
<evidence type="ECO:0000259" key="3">
    <source>
        <dbReference type="PROSITE" id="PS51704"/>
    </source>
</evidence>
<dbReference type="EMBL" id="DVMW01000008">
    <property type="protein sequence ID" value="HIU35138.1"/>
    <property type="molecule type" value="Genomic_DNA"/>
</dbReference>
<feature type="signal peptide" evidence="2">
    <location>
        <begin position="1"/>
        <end position="26"/>
    </location>
</feature>
<dbReference type="GO" id="GO:0005886">
    <property type="term" value="C:plasma membrane"/>
    <property type="evidence" value="ECO:0007669"/>
    <property type="project" value="TreeGrafter"/>
</dbReference>
<keyword evidence="2" id="KW-0732">Signal</keyword>
<evidence type="ECO:0000256" key="1">
    <source>
        <dbReference type="SAM" id="Phobius"/>
    </source>
</evidence>
<dbReference type="InterPro" id="IPR030395">
    <property type="entry name" value="GP_PDE_dom"/>
</dbReference>
<dbReference type="Gene3D" id="3.20.20.190">
    <property type="entry name" value="Phosphatidylinositol (PI) phosphodiesterase"/>
    <property type="match status" value="1"/>
</dbReference>
<dbReference type="GO" id="GO:0070291">
    <property type="term" value="P:N-acylethanolamine metabolic process"/>
    <property type="evidence" value="ECO:0007669"/>
    <property type="project" value="TreeGrafter"/>
</dbReference>
<gene>
    <name evidence="4" type="ORF">IAC53_00830</name>
</gene>
<feature type="chain" id="PRO_5039348028" description="GP-PDE domain-containing protein" evidence="2">
    <location>
        <begin position="27"/>
        <end position="438"/>
    </location>
</feature>
<proteinExistence type="predicted"/>
<name>A0A9D1IDB6_9FIRM</name>
<dbReference type="GO" id="GO:0006644">
    <property type="term" value="P:phospholipid metabolic process"/>
    <property type="evidence" value="ECO:0007669"/>
    <property type="project" value="TreeGrafter"/>
</dbReference>
<keyword evidence="1" id="KW-1133">Transmembrane helix</keyword>
<dbReference type="GO" id="GO:0006580">
    <property type="term" value="P:ethanolamine metabolic process"/>
    <property type="evidence" value="ECO:0007669"/>
    <property type="project" value="TreeGrafter"/>
</dbReference>
<dbReference type="Pfam" id="PF03009">
    <property type="entry name" value="GDPD"/>
    <property type="match status" value="1"/>
</dbReference>
<feature type="domain" description="GP-PDE" evidence="3">
    <location>
        <begin position="53"/>
        <end position="311"/>
    </location>
</feature>
<feature type="transmembrane region" description="Helical" evidence="1">
    <location>
        <begin position="395"/>
        <end position="415"/>
    </location>
</feature>
<dbReference type="PROSITE" id="PS51704">
    <property type="entry name" value="GP_PDE"/>
    <property type="match status" value="1"/>
</dbReference>
<comment type="caution">
    <text evidence="4">The sequence shown here is derived from an EMBL/GenBank/DDBJ whole genome shotgun (WGS) entry which is preliminary data.</text>
</comment>
<reference evidence="4" key="2">
    <citation type="journal article" date="2021" name="PeerJ">
        <title>Extensive microbial diversity within the chicken gut microbiome revealed by metagenomics and culture.</title>
        <authorList>
            <person name="Gilroy R."/>
            <person name="Ravi A."/>
            <person name="Getino M."/>
            <person name="Pursley I."/>
            <person name="Horton D.L."/>
            <person name="Alikhan N.F."/>
            <person name="Baker D."/>
            <person name="Gharbi K."/>
            <person name="Hall N."/>
            <person name="Watson M."/>
            <person name="Adriaenssens E.M."/>
            <person name="Foster-Nyarko E."/>
            <person name="Jarju S."/>
            <person name="Secka A."/>
            <person name="Antonio M."/>
            <person name="Oren A."/>
            <person name="Chaudhuri R.R."/>
            <person name="La Ragione R."/>
            <person name="Hildebrand F."/>
            <person name="Pallen M.J."/>
        </authorList>
    </citation>
    <scope>NUCLEOTIDE SEQUENCE</scope>
    <source>
        <strain evidence="4">ChiGjej1B1-19959</strain>
    </source>
</reference>
<dbReference type="Proteomes" id="UP000824071">
    <property type="component" value="Unassembled WGS sequence"/>
</dbReference>
<keyword evidence="1" id="KW-0812">Transmembrane</keyword>
<organism evidence="4 5">
    <name type="scientific">Candidatus Fimenecus excrementigallinarum</name>
    <dbReference type="NCBI Taxonomy" id="2840816"/>
    <lineage>
        <taxon>Bacteria</taxon>
        <taxon>Bacillati</taxon>
        <taxon>Bacillota</taxon>
        <taxon>Clostridia</taxon>
        <taxon>Candidatus Fimenecus</taxon>
    </lineage>
</organism>
<dbReference type="AlphaFoldDB" id="A0A9D1IDB6"/>